<name>A0A518DGB7_9BACT</name>
<accession>A0A518DGB7</accession>
<dbReference type="KEGG" id="pnd:Pla175_39220"/>
<protein>
    <recommendedName>
        <fullName evidence="4">Methyltransferase FkbM domain-containing protein</fullName>
    </recommendedName>
</protein>
<keyword evidence="3" id="KW-1185">Reference proteome</keyword>
<dbReference type="Proteomes" id="UP000317429">
    <property type="component" value="Chromosome"/>
</dbReference>
<evidence type="ECO:0000313" key="3">
    <source>
        <dbReference type="Proteomes" id="UP000317429"/>
    </source>
</evidence>
<dbReference type="RefSeq" id="WP_145289143.1">
    <property type="nucleotide sequence ID" value="NZ_CP036291.1"/>
</dbReference>
<dbReference type="EMBL" id="CP036291">
    <property type="protein sequence ID" value="QDU90516.1"/>
    <property type="molecule type" value="Genomic_DNA"/>
</dbReference>
<evidence type="ECO:0000313" key="2">
    <source>
        <dbReference type="EMBL" id="QDU90516.1"/>
    </source>
</evidence>
<reference evidence="2 3" key="1">
    <citation type="submission" date="2019-02" db="EMBL/GenBank/DDBJ databases">
        <title>Deep-cultivation of Planctomycetes and their phenomic and genomic characterization uncovers novel biology.</title>
        <authorList>
            <person name="Wiegand S."/>
            <person name="Jogler M."/>
            <person name="Boedeker C."/>
            <person name="Pinto D."/>
            <person name="Vollmers J."/>
            <person name="Rivas-Marin E."/>
            <person name="Kohn T."/>
            <person name="Peeters S.H."/>
            <person name="Heuer A."/>
            <person name="Rast P."/>
            <person name="Oberbeckmann S."/>
            <person name="Bunk B."/>
            <person name="Jeske O."/>
            <person name="Meyerdierks A."/>
            <person name="Storesund J.E."/>
            <person name="Kallscheuer N."/>
            <person name="Luecker S."/>
            <person name="Lage O.M."/>
            <person name="Pohl T."/>
            <person name="Merkel B.J."/>
            <person name="Hornburger P."/>
            <person name="Mueller R.-W."/>
            <person name="Bruemmer F."/>
            <person name="Labrenz M."/>
            <person name="Spormann A.M."/>
            <person name="Op den Camp H."/>
            <person name="Overmann J."/>
            <person name="Amann R."/>
            <person name="Jetten M.S.M."/>
            <person name="Mascher T."/>
            <person name="Medema M.H."/>
            <person name="Devos D.P."/>
            <person name="Kaster A.-K."/>
            <person name="Ovreas L."/>
            <person name="Rohde M."/>
            <person name="Galperin M.Y."/>
            <person name="Jogler C."/>
        </authorList>
    </citation>
    <scope>NUCLEOTIDE SEQUENCE [LARGE SCALE GENOMIC DNA]</scope>
    <source>
        <strain evidence="2 3">Pla175</strain>
    </source>
</reference>
<sequence>MSSVSRVFRSARPRQGSPGPGPTALGAVSQEEINGVLLSRLLASTKTDPSLGLQGFEHRVFSQFGDDGIIAYLTSFVPAECRRFAEFGVEDYSESNTRLLMTRDNWSGLVIDGSQAHIDTIRGRKDFWRYDLTAVAAFVTAESIGPLFEEHGYTGRLGLLSVDIDGADYWVLKALTAVEPLILVCEYISAFGPTAPITVPYDPAFRRLDAHYSGLYAGASLAALTRLAAERGLRLVGSNSAGNNAYFVHPSLGVPLPTLSPAEAHVPSRFREARGADGQMLLRRADECLELIADMPVVNVETSQTISVREALAL</sequence>
<dbReference type="OrthoDB" id="9810122at2"/>
<organism evidence="2 3">
    <name type="scientific">Pirellulimonas nuda</name>
    <dbReference type="NCBI Taxonomy" id="2528009"/>
    <lineage>
        <taxon>Bacteria</taxon>
        <taxon>Pseudomonadati</taxon>
        <taxon>Planctomycetota</taxon>
        <taxon>Planctomycetia</taxon>
        <taxon>Pirellulales</taxon>
        <taxon>Lacipirellulaceae</taxon>
        <taxon>Pirellulimonas</taxon>
    </lineage>
</organism>
<feature type="region of interest" description="Disordered" evidence="1">
    <location>
        <begin position="1"/>
        <end position="26"/>
    </location>
</feature>
<gene>
    <name evidence="2" type="ORF">Pla175_39220</name>
</gene>
<evidence type="ECO:0000256" key="1">
    <source>
        <dbReference type="SAM" id="MobiDB-lite"/>
    </source>
</evidence>
<proteinExistence type="predicted"/>
<evidence type="ECO:0008006" key="4">
    <source>
        <dbReference type="Google" id="ProtNLM"/>
    </source>
</evidence>
<dbReference type="AlphaFoldDB" id="A0A518DGB7"/>